<dbReference type="Pfam" id="PF00183">
    <property type="entry name" value="HSP90"/>
    <property type="match status" value="1"/>
</dbReference>
<dbReference type="GO" id="GO:0051082">
    <property type="term" value="F:unfolded protein binding"/>
    <property type="evidence" value="ECO:0007669"/>
    <property type="project" value="InterPro"/>
</dbReference>
<evidence type="ECO:0000256" key="1">
    <source>
        <dbReference type="ARBA" id="ARBA00008239"/>
    </source>
</evidence>
<evidence type="ECO:0000313" key="3">
    <source>
        <dbReference type="Proteomes" id="UP000515121"/>
    </source>
</evidence>
<dbReference type="InterPro" id="IPR001404">
    <property type="entry name" value="Hsp90_fam"/>
</dbReference>
<sequence length="314" mass="36264">MELWTNNLDGIGKTEVGLLGKVVSGFGYNFYAHNHYGAGVYSCGEEIAFLESLERNMWINGKGEDWVYYCNHKSNVRCSNVEDSVAPMSEPSLPQFEAQHFVMEKKKAKLQFSSDETYELGWHKTNEDSFANCSSVSEFGDDNFAIDSREQKKLVSSEGHMKLQAQVFFVLVINGASNQLVEMHKNLGKNETRREQFPDRNFSIKEQLELKAILYLPKSAQFDLFDTRKKLNFMLYVKRVFTMDHCKELIFGCLGFVKGVVDSNDLPPNFFREMLQPNKILMVIRKNFVNKCTEVFNEIVENNERYELGEIQKL</sequence>
<gene>
    <name evidence="4" type="primary">LOC111298350</name>
</gene>
<accession>A0A6P5Z7T7</accession>
<dbReference type="GO" id="GO:0016887">
    <property type="term" value="F:ATP hydrolysis activity"/>
    <property type="evidence" value="ECO:0007669"/>
    <property type="project" value="InterPro"/>
</dbReference>
<dbReference type="AlphaFoldDB" id="A0A6P5Z7T7"/>
<evidence type="ECO:0000313" key="4">
    <source>
        <dbReference type="RefSeq" id="XP_022748834.1"/>
    </source>
</evidence>
<dbReference type="Proteomes" id="UP000515121">
    <property type="component" value="Unplaced"/>
</dbReference>
<comment type="similarity">
    <text evidence="1">Belongs to the heat shock protein 90 family.</text>
</comment>
<dbReference type="InterPro" id="IPR037225">
    <property type="entry name" value="Nuo51_FMN-bd_sf"/>
</dbReference>
<reference evidence="4" key="1">
    <citation type="submission" date="2025-08" db="UniProtKB">
        <authorList>
            <consortium name="RefSeq"/>
        </authorList>
    </citation>
    <scope>IDENTIFICATION</scope>
    <source>
        <tissue evidence="4">Fruit stalk</tissue>
    </source>
</reference>
<dbReference type="SUPFAM" id="SSF54211">
    <property type="entry name" value="Ribosomal protein S5 domain 2-like"/>
    <property type="match status" value="1"/>
</dbReference>
<dbReference type="RefSeq" id="XP_022748834.1">
    <property type="nucleotide sequence ID" value="XM_022893099.1"/>
</dbReference>
<dbReference type="PANTHER" id="PTHR11528">
    <property type="entry name" value="HEAT SHOCK PROTEIN 90 FAMILY MEMBER"/>
    <property type="match status" value="1"/>
</dbReference>
<name>A0A6P5Z7T7_DURZI</name>
<keyword evidence="2" id="KW-0143">Chaperone</keyword>
<evidence type="ECO:0000256" key="2">
    <source>
        <dbReference type="ARBA" id="ARBA00023186"/>
    </source>
</evidence>
<organism evidence="3 4">
    <name type="scientific">Durio zibethinus</name>
    <name type="common">Durian</name>
    <dbReference type="NCBI Taxonomy" id="66656"/>
    <lineage>
        <taxon>Eukaryota</taxon>
        <taxon>Viridiplantae</taxon>
        <taxon>Streptophyta</taxon>
        <taxon>Embryophyta</taxon>
        <taxon>Tracheophyta</taxon>
        <taxon>Spermatophyta</taxon>
        <taxon>Magnoliopsida</taxon>
        <taxon>eudicotyledons</taxon>
        <taxon>Gunneridae</taxon>
        <taxon>Pentapetalae</taxon>
        <taxon>rosids</taxon>
        <taxon>malvids</taxon>
        <taxon>Malvales</taxon>
        <taxon>Malvaceae</taxon>
        <taxon>Helicteroideae</taxon>
        <taxon>Durio</taxon>
    </lineage>
</organism>
<dbReference type="GeneID" id="111298350"/>
<keyword evidence="3" id="KW-1185">Reference proteome</keyword>
<protein>
    <submittedName>
        <fullName evidence="4">Heat shock protein 82-like</fullName>
    </submittedName>
</protein>
<proteinExistence type="inferred from homology"/>
<dbReference type="InterPro" id="IPR020568">
    <property type="entry name" value="Ribosomal_Su5_D2-typ_SF"/>
</dbReference>
<dbReference type="GO" id="GO:0005524">
    <property type="term" value="F:ATP binding"/>
    <property type="evidence" value="ECO:0007669"/>
    <property type="project" value="InterPro"/>
</dbReference>
<dbReference type="KEGG" id="dzi:111298350"/>
<dbReference type="GO" id="GO:0140662">
    <property type="term" value="F:ATP-dependent protein folding chaperone"/>
    <property type="evidence" value="ECO:0007669"/>
    <property type="project" value="InterPro"/>
</dbReference>
<dbReference type="SUPFAM" id="SSF142019">
    <property type="entry name" value="Nqo1 FMN-binding domain-like"/>
    <property type="match status" value="1"/>
</dbReference>
<dbReference type="OrthoDB" id="1714277at2759"/>
<dbReference type="Gene3D" id="3.30.230.80">
    <property type="match status" value="1"/>
</dbReference>